<dbReference type="EMBL" id="CM003378">
    <property type="protein sequence ID" value="KOM49834.1"/>
    <property type="molecule type" value="Genomic_DNA"/>
</dbReference>
<proteinExistence type="predicted"/>
<evidence type="ECO:0000313" key="1">
    <source>
        <dbReference type="EMBL" id="KOM49834.1"/>
    </source>
</evidence>
<name>A0A0L9V549_PHAAN</name>
<reference evidence="2" key="1">
    <citation type="journal article" date="2015" name="Proc. Natl. Acad. Sci. U.S.A.">
        <title>Genome sequencing of adzuki bean (Vigna angularis) provides insight into high starch and low fat accumulation and domestication.</title>
        <authorList>
            <person name="Yang K."/>
            <person name="Tian Z."/>
            <person name="Chen C."/>
            <person name="Luo L."/>
            <person name="Zhao B."/>
            <person name="Wang Z."/>
            <person name="Yu L."/>
            <person name="Li Y."/>
            <person name="Sun Y."/>
            <person name="Li W."/>
            <person name="Chen Y."/>
            <person name="Li Y."/>
            <person name="Zhang Y."/>
            <person name="Ai D."/>
            <person name="Zhao J."/>
            <person name="Shang C."/>
            <person name="Ma Y."/>
            <person name="Wu B."/>
            <person name="Wang M."/>
            <person name="Gao L."/>
            <person name="Sun D."/>
            <person name="Zhang P."/>
            <person name="Guo F."/>
            <person name="Wang W."/>
            <person name="Li Y."/>
            <person name="Wang J."/>
            <person name="Varshney R.K."/>
            <person name="Wang J."/>
            <person name="Ling H.Q."/>
            <person name="Wan P."/>
        </authorList>
    </citation>
    <scope>NUCLEOTIDE SEQUENCE</scope>
    <source>
        <strain evidence="2">cv. Jingnong 6</strain>
    </source>
</reference>
<sequence>MRAFFLQLSSWVAAGPNCCVKAGCWTNMSAGCSECGSCHSPSQSNGLSYFSGRAPPVAGNATSAGLENPREKPTWVAAALFFSSWTNPLLLDEHEDSWACVYRMRESKPRP</sequence>
<gene>
    <name evidence="1" type="ORF">LR48_Vigan08g066100</name>
</gene>
<dbReference type="Proteomes" id="UP000053144">
    <property type="component" value="Chromosome 8"/>
</dbReference>
<dbReference type="Gramene" id="KOM49834">
    <property type="protein sequence ID" value="KOM49834"/>
    <property type="gene ID" value="LR48_Vigan08g066100"/>
</dbReference>
<organism evidence="1 2">
    <name type="scientific">Phaseolus angularis</name>
    <name type="common">Azuki bean</name>
    <name type="synonym">Vigna angularis</name>
    <dbReference type="NCBI Taxonomy" id="3914"/>
    <lineage>
        <taxon>Eukaryota</taxon>
        <taxon>Viridiplantae</taxon>
        <taxon>Streptophyta</taxon>
        <taxon>Embryophyta</taxon>
        <taxon>Tracheophyta</taxon>
        <taxon>Spermatophyta</taxon>
        <taxon>Magnoliopsida</taxon>
        <taxon>eudicotyledons</taxon>
        <taxon>Gunneridae</taxon>
        <taxon>Pentapetalae</taxon>
        <taxon>rosids</taxon>
        <taxon>fabids</taxon>
        <taxon>Fabales</taxon>
        <taxon>Fabaceae</taxon>
        <taxon>Papilionoideae</taxon>
        <taxon>50 kb inversion clade</taxon>
        <taxon>NPAAA clade</taxon>
        <taxon>indigoferoid/millettioid clade</taxon>
        <taxon>Phaseoleae</taxon>
        <taxon>Vigna</taxon>
    </lineage>
</organism>
<dbReference type="PROSITE" id="PS51257">
    <property type="entry name" value="PROKAR_LIPOPROTEIN"/>
    <property type="match status" value="1"/>
</dbReference>
<protein>
    <submittedName>
        <fullName evidence="1">Uncharacterized protein</fullName>
    </submittedName>
</protein>
<evidence type="ECO:0000313" key="2">
    <source>
        <dbReference type="Proteomes" id="UP000053144"/>
    </source>
</evidence>
<dbReference type="AlphaFoldDB" id="A0A0L9V549"/>
<accession>A0A0L9V549</accession>